<dbReference type="AlphaFoldDB" id="A0A9P6X8U3"/>
<reference evidence="1" key="1">
    <citation type="journal article" date="2020" name="Microb. Genom.">
        <title>Genetic diversity of clinical and environmental Mucorales isolates obtained from an investigation of mucormycosis cases among solid organ transplant recipients.</title>
        <authorList>
            <person name="Nguyen M.H."/>
            <person name="Kaul D."/>
            <person name="Muto C."/>
            <person name="Cheng S.J."/>
            <person name="Richter R.A."/>
            <person name="Bruno V.M."/>
            <person name="Liu G."/>
            <person name="Beyhan S."/>
            <person name="Sundermann A.J."/>
            <person name="Mounaud S."/>
            <person name="Pasculle A.W."/>
            <person name="Nierman W.C."/>
            <person name="Driscoll E."/>
            <person name="Cumbie R."/>
            <person name="Clancy C.J."/>
            <person name="Dupont C.L."/>
        </authorList>
    </citation>
    <scope>NUCLEOTIDE SEQUENCE</scope>
    <source>
        <strain evidence="1">GL11</strain>
    </source>
</reference>
<proteinExistence type="predicted"/>
<organism evidence="1 2">
    <name type="scientific">Rhizopus oryzae</name>
    <name type="common">Mucormycosis agent</name>
    <name type="synonym">Rhizopus arrhizus var. delemar</name>
    <dbReference type="NCBI Taxonomy" id="64495"/>
    <lineage>
        <taxon>Eukaryota</taxon>
        <taxon>Fungi</taxon>
        <taxon>Fungi incertae sedis</taxon>
        <taxon>Mucoromycota</taxon>
        <taxon>Mucoromycotina</taxon>
        <taxon>Mucoromycetes</taxon>
        <taxon>Mucorales</taxon>
        <taxon>Mucorineae</taxon>
        <taxon>Rhizopodaceae</taxon>
        <taxon>Rhizopus</taxon>
    </lineage>
</organism>
<dbReference type="EMBL" id="JAANQT010000848">
    <property type="protein sequence ID" value="KAG1307993.1"/>
    <property type="molecule type" value="Genomic_DNA"/>
</dbReference>
<protein>
    <submittedName>
        <fullName evidence="1">Uncharacterized protein</fullName>
    </submittedName>
</protein>
<comment type="caution">
    <text evidence="1">The sequence shown here is derived from an EMBL/GenBank/DDBJ whole genome shotgun (WGS) entry which is preliminary data.</text>
</comment>
<name>A0A9P6X8U3_RHIOR</name>
<evidence type="ECO:0000313" key="2">
    <source>
        <dbReference type="Proteomes" id="UP000716291"/>
    </source>
</evidence>
<gene>
    <name evidence="1" type="ORF">G6F64_006375</name>
</gene>
<evidence type="ECO:0000313" key="1">
    <source>
        <dbReference type="EMBL" id="KAG1307993.1"/>
    </source>
</evidence>
<sequence>MDIPPFYVQAPWLIRSSPVLVPGLLLNQFIATQLTWALRLEQCAELISTTFLLCYLIYSKNWLERNRKCLSFQVVTSKERHGGRRIVKSFRVYSHHNLSLCPIATFQVIRDRLAHLTPPPTVTSFFVNTNDHTNCQGHDYRFLNTSINSAFHQRTTC</sequence>
<dbReference type="Proteomes" id="UP000716291">
    <property type="component" value="Unassembled WGS sequence"/>
</dbReference>
<accession>A0A9P6X8U3</accession>
<keyword evidence="2" id="KW-1185">Reference proteome</keyword>